<sequence>MNTEQDSSNACVSHTGHQVALDLQLRRYRNVRRRKVADRLARKEPIEFTGEAGEILRFALIWAPYGGAPAEETFQKFGMAPRRFAEKLWQTVEELGCGRTLTSQFASVYAHPGPG</sequence>
<proteinExistence type="predicted"/>
<organism evidence="1 2">
    <name type="scientific">Rhodococcus jostii</name>
    <dbReference type="NCBI Taxonomy" id="132919"/>
    <lineage>
        <taxon>Bacteria</taxon>
        <taxon>Bacillati</taxon>
        <taxon>Actinomycetota</taxon>
        <taxon>Actinomycetes</taxon>
        <taxon>Mycobacteriales</taxon>
        <taxon>Nocardiaceae</taxon>
        <taxon>Rhodococcus</taxon>
    </lineage>
</organism>
<dbReference type="EMBL" id="FNTL01000003">
    <property type="protein sequence ID" value="SEB44151.1"/>
    <property type="molecule type" value="Genomic_DNA"/>
</dbReference>
<gene>
    <name evidence="1" type="ORF">SAMN04490220_0814</name>
</gene>
<dbReference type="AlphaFoldDB" id="A0A1H4JD65"/>
<dbReference type="OrthoDB" id="4475858at2"/>
<accession>A0A1H4JD65</accession>
<dbReference type="RefSeq" id="WP_073366612.1">
    <property type="nucleotide sequence ID" value="NZ_FNTL01000003.1"/>
</dbReference>
<evidence type="ECO:0000313" key="2">
    <source>
        <dbReference type="Proteomes" id="UP000183407"/>
    </source>
</evidence>
<reference evidence="2" key="1">
    <citation type="submission" date="2016-10" db="EMBL/GenBank/DDBJ databases">
        <authorList>
            <person name="Varghese N."/>
        </authorList>
    </citation>
    <scope>NUCLEOTIDE SEQUENCE [LARGE SCALE GENOMIC DNA]</scope>
    <source>
        <strain evidence="2">DSM 44719</strain>
    </source>
</reference>
<name>A0A1H4JD65_RHOJO</name>
<protein>
    <submittedName>
        <fullName evidence="1">Uncharacterized protein</fullName>
    </submittedName>
</protein>
<evidence type="ECO:0000313" key="1">
    <source>
        <dbReference type="EMBL" id="SEB44151.1"/>
    </source>
</evidence>
<dbReference type="Proteomes" id="UP000183407">
    <property type="component" value="Unassembled WGS sequence"/>
</dbReference>